<dbReference type="EMBL" id="JABEBT010000021">
    <property type="protein sequence ID" value="KAF7637326.1"/>
    <property type="molecule type" value="Genomic_DNA"/>
</dbReference>
<keyword evidence="2" id="KW-1133">Transmembrane helix</keyword>
<dbReference type="Proteomes" id="UP000605970">
    <property type="component" value="Unassembled WGS sequence"/>
</dbReference>
<dbReference type="AlphaFoldDB" id="A0A8S9ZVN0"/>
<accession>A0A8S9ZVN0</accession>
<keyword evidence="5" id="KW-1185">Reference proteome</keyword>
<keyword evidence="2" id="KW-0812">Transmembrane</keyword>
<keyword evidence="3" id="KW-0732">Signal</keyword>
<evidence type="ECO:0000256" key="1">
    <source>
        <dbReference type="SAM" id="MobiDB-lite"/>
    </source>
</evidence>
<feature type="compositionally biased region" description="Basic and acidic residues" evidence="1">
    <location>
        <begin position="43"/>
        <end position="54"/>
    </location>
</feature>
<evidence type="ECO:0000256" key="2">
    <source>
        <dbReference type="SAM" id="Phobius"/>
    </source>
</evidence>
<feature type="chain" id="PRO_5035730391" evidence="3">
    <location>
        <begin position="25"/>
        <end position="134"/>
    </location>
</feature>
<reference evidence="4" key="1">
    <citation type="journal article" date="2020" name="Ecol. Evol.">
        <title>Genome structure and content of the rice root-knot nematode (Meloidogyne graminicola).</title>
        <authorList>
            <person name="Phan N.T."/>
            <person name="Danchin E.G.J."/>
            <person name="Klopp C."/>
            <person name="Perfus-Barbeoch L."/>
            <person name="Kozlowski D.K."/>
            <person name="Koutsovoulos G.D."/>
            <person name="Lopez-Roques C."/>
            <person name="Bouchez O."/>
            <person name="Zahm M."/>
            <person name="Besnard G."/>
            <person name="Bellafiore S."/>
        </authorList>
    </citation>
    <scope>NUCLEOTIDE SEQUENCE</scope>
    <source>
        <strain evidence="4">VN-18</strain>
    </source>
</reference>
<feature type="signal peptide" evidence="3">
    <location>
        <begin position="1"/>
        <end position="24"/>
    </location>
</feature>
<gene>
    <name evidence="4" type="ORF">Mgra_00003295</name>
</gene>
<dbReference type="OrthoDB" id="5905946at2759"/>
<evidence type="ECO:0000256" key="3">
    <source>
        <dbReference type="SAM" id="SignalP"/>
    </source>
</evidence>
<comment type="caution">
    <text evidence="4">The sequence shown here is derived from an EMBL/GenBank/DDBJ whole genome shotgun (WGS) entry which is preliminary data.</text>
</comment>
<feature type="region of interest" description="Disordered" evidence="1">
    <location>
        <begin position="27"/>
        <end position="55"/>
    </location>
</feature>
<sequence length="134" mass="15189">MYKNKIFWLFVVILLLGNLFVVSAKPRKPMTKSPPTEDPDNGVDDKKKKGKEEDCPLGNTTIILLVLLGVAALLMLIVAVVFIILFFNLKSKLEKMEVDYKGYMKWAEMDKDYSKLDLGSAYQTNKKKGGVKKK</sequence>
<keyword evidence="2" id="KW-0472">Membrane</keyword>
<feature type="transmembrane region" description="Helical" evidence="2">
    <location>
        <begin position="62"/>
        <end position="87"/>
    </location>
</feature>
<proteinExistence type="predicted"/>
<evidence type="ECO:0000313" key="4">
    <source>
        <dbReference type="EMBL" id="KAF7637326.1"/>
    </source>
</evidence>
<protein>
    <submittedName>
        <fullName evidence="4">Uncharacterized protein</fullName>
    </submittedName>
</protein>
<evidence type="ECO:0000313" key="5">
    <source>
        <dbReference type="Proteomes" id="UP000605970"/>
    </source>
</evidence>
<name>A0A8S9ZVN0_9BILA</name>
<organism evidence="4 5">
    <name type="scientific">Meloidogyne graminicola</name>
    <dbReference type="NCBI Taxonomy" id="189291"/>
    <lineage>
        <taxon>Eukaryota</taxon>
        <taxon>Metazoa</taxon>
        <taxon>Ecdysozoa</taxon>
        <taxon>Nematoda</taxon>
        <taxon>Chromadorea</taxon>
        <taxon>Rhabditida</taxon>
        <taxon>Tylenchina</taxon>
        <taxon>Tylenchomorpha</taxon>
        <taxon>Tylenchoidea</taxon>
        <taxon>Meloidogynidae</taxon>
        <taxon>Meloidogyninae</taxon>
        <taxon>Meloidogyne</taxon>
    </lineage>
</organism>